<evidence type="ECO:0000313" key="3">
    <source>
        <dbReference type="Proteomes" id="UP001620339"/>
    </source>
</evidence>
<feature type="signal peptide" evidence="1">
    <location>
        <begin position="1"/>
        <end position="23"/>
    </location>
</feature>
<dbReference type="InterPro" id="IPR015943">
    <property type="entry name" value="WD40/YVTN_repeat-like_dom_sf"/>
</dbReference>
<dbReference type="Pfam" id="PF17963">
    <property type="entry name" value="Big_9"/>
    <property type="match status" value="2"/>
</dbReference>
<reference evidence="2 3" key="1">
    <citation type="submission" date="2020-10" db="EMBL/GenBank/DDBJ databases">
        <title>Phylogeny of dyella-like bacteria.</title>
        <authorList>
            <person name="Fu J."/>
        </authorList>
    </citation>
    <scope>NUCLEOTIDE SEQUENCE [LARGE SCALE GENOMIC DNA]</scope>
    <source>
        <strain evidence="2 3">KACC 19113</strain>
    </source>
</reference>
<dbReference type="RefSeq" id="WP_404614349.1">
    <property type="nucleotide sequence ID" value="NZ_JADIKK010000008.1"/>
</dbReference>
<organism evidence="2 3">
    <name type="scientific">Rhodanobacter hydrolyticus</name>
    <dbReference type="NCBI Taxonomy" id="2250595"/>
    <lineage>
        <taxon>Bacteria</taxon>
        <taxon>Pseudomonadati</taxon>
        <taxon>Pseudomonadota</taxon>
        <taxon>Gammaproteobacteria</taxon>
        <taxon>Lysobacterales</taxon>
        <taxon>Rhodanobacteraceae</taxon>
        <taxon>Rhodanobacter</taxon>
    </lineage>
</organism>
<evidence type="ECO:0000313" key="2">
    <source>
        <dbReference type="EMBL" id="MFK2877913.1"/>
    </source>
</evidence>
<dbReference type="Proteomes" id="UP001620339">
    <property type="component" value="Unassembled WGS sequence"/>
</dbReference>
<gene>
    <name evidence="2" type="ORF">ISP25_12605</name>
</gene>
<protein>
    <submittedName>
        <fullName evidence="2">Uncharacterized protein</fullName>
    </submittedName>
</protein>
<proteinExistence type="predicted"/>
<keyword evidence="3" id="KW-1185">Reference proteome</keyword>
<dbReference type="InterPro" id="IPR011045">
    <property type="entry name" value="N2O_reductase_N"/>
</dbReference>
<accession>A0ABW8J6S0</accession>
<evidence type="ECO:0000256" key="1">
    <source>
        <dbReference type="SAM" id="SignalP"/>
    </source>
</evidence>
<feature type="chain" id="PRO_5047385368" evidence="1">
    <location>
        <begin position="24"/>
        <end position="549"/>
    </location>
</feature>
<dbReference type="Gene3D" id="2.130.10.10">
    <property type="entry name" value="YVTN repeat-like/Quinoprotein amine dehydrogenase"/>
    <property type="match status" value="1"/>
</dbReference>
<comment type="caution">
    <text evidence="2">The sequence shown here is derived from an EMBL/GenBank/DDBJ whole genome shotgun (WGS) entry which is preliminary data.</text>
</comment>
<keyword evidence="1" id="KW-0732">Signal</keyword>
<dbReference type="EMBL" id="JADIKK010000008">
    <property type="protein sequence ID" value="MFK2877913.1"/>
    <property type="molecule type" value="Genomic_DNA"/>
</dbReference>
<name>A0ABW8J6S0_9GAMM</name>
<dbReference type="Gene3D" id="2.60.40.3440">
    <property type="match status" value="2"/>
</dbReference>
<dbReference type="SUPFAM" id="SSF50974">
    <property type="entry name" value="Nitrous oxide reductase, N-terminal domain"/>
    <property type="match status" value="1"/>
</dbReference>
<sequence length="549" mass="57652">MTLKQMAFAVTLLLAFHTGAAKADGTFIPAANRTDMVYDAQRDLIYIANGSSVLRYDVTAGAFLSPLNLGGQLEGVDLSPDGNTLAVADAACTSTNSWVHLVNLNTLVDTKAMYTLPGPDSWFSLEAGTYAVAFAADGSLLVTSEFNGSGWVPLLHLNPSSGQWTSVASSIGIRQNSMVSASGDGKTIAIAESNISDGRWGFYSLASGQFTEFVGTLGTGWFNYEIAANADGSQFSIPTYGGTFFVDTSANELATLGTYAGQQPIGVAYHPVEPEVFLPWEGTSEVRVYDTKTFTQTGSFDFVDTFTSNGNYAFVDGRTRLSRDGSLLMVSVTGGVRFLRMYSPLAAQAVVTTIYYNHSTGLIPLKGSIGDSGTLTYSVASQPRYGTVTINGNTATYMATEPFIGTDSFTYQVHYGMATAEAPVTIIRNSQTSPIANNDYYLATSREPMLLPVLANDQSPGGAPLNIVAVTRPSQGSAVIQGNEILYIPPANFSSVASFRYTISNGLGGTASAGVTVQPAASAGASPIPATPIVSGSHVLPGMGALQKP</sequence>